<evidence type="ECO:0000256" key="1">
    <source>
        <dbReference type="SAM" id="MobiDB-lite"/>
    </source>
</evidence>
<name>A0AAD7R082_9ASCO</name>
<sequence>MGKHGKREFDHLCGKFRLSSDNPTTVVAIMNEDRYASRPNDDRNGKHGFGDEKAHASDTGASNSSSEIKNGGNGPILTVRESIGSASEPSKKLVSEKAADNTVLLDSSQFRLSPSCPHIPEEPTLIVLPSRSLEQLEPTISGCAQYRGIHLQQRAWSSIGPVKRQSELTSRFRVADVTNYQPPTRDAPASASAPSSQQYRSSQRQHHTFMTRAGTMPPPLTALITSYPATAEVSNFGQRKPLPPPSSLMTKFRGVEKVNKSDAKSGSMSIAKSKVVAEAIAT</sequence>
<evidence type="ECO:0000313" key="2">
    <source>
        <dbReference type="EMBL" id="KAJ8103112.1"/>
    </source>
</evidence>
<proteinExistence type="predicted"/>
<reference evidence="2" key="1">
    <citation type="submission" date="2023-03" db="EMBL/GenBank/DDBJ databases">
        <title>Near-Complete genome sequence of Lipomyces tetrasporous NRRL Y-64009, an oleaginous yeast capable of growing on lignocellulosic hydrolysates.</title>
        <authorList>
            <consortium name="Lawrence Berkeley National Laboratory"/>
            <person name="Jagtap S.S."/>
            <person name="Liu J.-J."/>
            <person name="Walukiewicz H.E."/>
            <person name="Pangilinan J."/>
            <person name="Lipzen A."/>
            <person name="Ahrendt S."/>
            <person name="Koriabine M."/>
            <person name="Cobaugh K."/>
            <person name="Salamov A."/>
            <person name="Yoshinaga Y."/>
            <person name="Ng V."/>
            <person name="Daum C."/>
            <person name="Grigoriev I.V."/>
            <person name="Slininger P.J."/>
            <person name="Dien B.S."/>
            <person name="Jin Y.-S."/>
            <person name="Rao C.V."/>
        </authorList>
    </citation>
    <scope>NUCLEOTIDE SEQUENCE</scope>
    <source>
        <strain evidence="2">NRRL Y-64009</strain>
    </source>
</reference>
<dbReference type="GeneID" id="80881045"/>
<keyword evidence="3" id="KW-1185">Reference proteome</keyword>
<feature type="compositionally biased region" description="Polar residues" evidence="1">
    <location>
        <begin position="59"/>
        <end position="68"/>
    </location>
</feature>
<gene>
    <name evidence="2" type="ORF">POJ06DRAFT_236052</name>
</gene>
<feature type="region of interest" description="Disordered" evidence="1">
    <location>
        <begin position="29"/>
        <end position="79"/>
    </location>
</feature>
<organism evidence="2 3">
    <name type="scientific">Lipomyces tetrasporus</name>
    <dbReference type="NCBI Taxonomy" id="54092"/>
    <lineage>
        <taxon>Eukaryota</taxon>
        <taxon>Fungi</taxon>
        <taxon>Dikarya</taxon>
        <taxon>Ascomycota</taxon>
        <taxon>Saccharomycotina</taxon>
        <taxon>Lipomycetes</taxon>
        <taxon>Lipomycetales</taxon>
        <taxon>Lipomycetaceae</taxon>
        <taxon>Lipomyces</taxon>
    </lineage>
</organism>
<dbReference type="EMBL" id="JARPMG010000002">
    <property type="protein sequence ID" value="KAJ8103112.1"/>
    <property type="molecule type" value="Genomic_DNA"/>
</dbReference>
<comment type="caution">
    <text evidence="2">The sequence shown here is derived from an EMBL/GenBank/DDBJ whole genome shotgun (WGS) entry which is preliminary data.</text>
</comment>
<dbReference type="Proteomes" id="UP001217417">
    <property type="component" value="Unassembled WGS sequence"/>
</dbReference>
<dbReference type="RefSeq" id="XP_056046562.1">
    <property type="nucleotide sequence ID" value="XM_056185879.1"/>
</dbReference>
<evidence type="ECO:0000313" key="3">
    <source>
        <dbReference type="Proteomes" id="UP001217417"/>
    </source>
</evidence>
<accession>A0AAD7R082</accession>
<protein>
    <submittedName>
        <fullName evidence="2">Uncharacterized protein</fullName>
    </submittedName>
</protein>
<feature type="compositionally biased region" description="Low complexity" evidence="1">
    <location>
        <begin position="182"/>
        <end position="202"/>
    </location>
</feature>
<feature type="compositionally biased region" description="Basic and acidic residues" evidence="1">
    <location>
        <begin position="31"/>
        <end position="56"/>
    </location>
</feature>
<feature type="region of interest" description="Disordered" evidence="1">
    <location>
        <begin position="179"/>
        <end position="221"/>
    </location>
</feature>
<dbReference type="AlphaFoldDB" id="A0AAD7R082"/>